<evidence type="ECO:0000256" key="4">
    <source>
        <dbReference type="ARBA" id="ARBA00022989"/>
    </source>
</evidence>
<evidence type="ECO:0000256" key="5">
    <source>
        <dbReference type="ARBA" id="ARBA00023136"/>
    </source>
</evidence>
<keyword evidence="5 7" id="KW-0472">Membrane</keyword>
<feature type="transmembrane region" description="Helical" evidence="7">
    <location>
        <begin position="125"/>
        <end position="147"/>
    </location>
</feature>
<keyword evidence="10" id="KW-1185">Reference proteome</keyword>
<dbReference type="Proteomes" id="UP000633278">
    <property type="component" value="Unassembled WGS sequence"/>
</dbReference>
<accession>A0A917MDI0</accession>
<dbReference type="Pfam" id="PF01618">
    <property type="entry name" value="MotA_ExbB"/>
    <property type="match status" value="1"/>
</dbReference>
<evidence type="ECO:0000256" key="1">
    <source>
        <dbReference type="ARBA" id="ARBA00004651"/>
    </source>
</evidence>
<proteinExistence type="inferred from homology"/>
<evidence type="ECO:0000259" key="8">
    <source>
        <dbReference type="Pfam" id="PF01618"/>
    </source>
</evidence>
<evidence type="ECO:0000256" key="7">
    <source>
        <dbReference type="SAM" id="Phobius"/>
    </source>
</evidence>
<protein>
    <recommendedName>
        <fullName evidence="8">MotA/TolQ/ExbB proton channel domain-containing protein</fullName>
    </recommendedName>
</protein>
<reference evidence="9" key="2">
    <citation type="submission" date="2020-09" db="EMBL/GenBank/DDBJ databases">
        <authorList>
            <person name="Sun Q."/>
            <person name="Zhou Y."/>
        </authorList>
    </citation>
    <scope>NUCLEOTIDE SEQUENCE</scope>
    <source>
        <strain evidence="9">CGMCC 1.15763</strain>
    </source>
</reference>
<feature type="domain" description="MotA/TolQ/ExbB proton channel" evidence="8">
    <location>
        <begin position="65"/>
        <end position="134"/>
    </location>
</feature>
<evidence type="ECO:0000256" key="6">
    <source>
        <dbReference type="RuleBase" id="RU004057"/>
    </source>
</evidence>
<dbReference type="InterPro" id="IPR002898">
    <property type="entry name" value="MotA_ExbB_proton_chnl"/>
</dbReference>
<dbReference type="AlphaFoldDB" id="A0A917MDI0"/>
<feature type="transmembrane region" description="Helical" evidence="7">
    <location>
        <begin position="12"/>
        <end position="32"/>
    </location>
</feature>
<evidence type="ECO:0000256" key="3">
    <source>
        <dbReference type="ARBA" id="ARBA00022692"/>
    </source>
</evidence>
<dbReference type="GO" id="GO:0015031">
    <property type="term" value="P:protein transport"/>
    <property type="evidence" value="ECO:0007669"/>
    <property type="project" value="UniProtKB-KW"/>
</dbReference>
<keyword evidence="4 7" id="KW-1133">Transmembrane helix</keyword>
<keyword evidence="3 7" id="KW-0812">Transmembrane</keyword>
<feature type="transmembrane region" description="Helical" evidence="7">
    <location>
        <begin position="82"/>
        <end position="105"/>
    </location>
</feature>
<comment type="subcellular location">
    <subcellularLocation>
        <location evidence="1">Cell membrane</location>
        <topology evidence="1">Multi-pass membrane protein</topology>
    </subcellularLocation>
    <subcellularLocation>
        <location evidence="6">Membrane</location>
        <topology evidence="6">Multi-pass membrane protein</topology>
    </subcellularLocation>
</comment>
<evidence type="ECO:0000313" key="10">
    <source>
        <dbReference type="Proteomes" id="UP000633278"/>
    </source>
</evidence>
<keyword evidence="6" id="KW-0653">Protein transport</keyword>
<organism evidence="9 10">
    <name type="scientific">Polaribacter pacificus</name>
    <dbReference type="NCBI Taxonomy" id="1775173"/>
    <lineage>
        <taxon>Bacteria</taxon>
        <taxon>Pseudomonadati</taxon>
        <taxon>Bacteroidota</taxon>
        <taxon>Flavobacteriia</taxon>
        <taxon>Flavobacteriales</taxon>
        <taxon>Flavobacteriaceae</taxon>
    </lineage>
</organism>
<evidence type="ECO:0000313" key="9">
    <source>
        <dbReference type="EMBL" id="GGG96780.1"/>
    </source>
</evidence>
<evidence type="ECO:0000256" key="2">
    <source>
        <dbReference type="ARBA" id="ARBA00022475"/>
    </source>
</evidence>
<reference evidence="9" key="1">
    <citation type="journal article" date="2014" name="Int. J. Syst. Evol. Microbiol.">
        <title>Complete genome sequence of Corynebacterium casei LMG S-19264T (=DSM 44701T), isolated from a smear-ripened cheese.</title>
        <authorList>
            <consortium name="US DOE Joint Genome Institute (JGI-PGF)"/>
            <person name="Walter F."/>
            <person name="Albersmeier A."/>
            <person name="Kalinowski J."/>
            <person name="Ruckert C."/>
        </authorList>
    </citation>
    <scope>NUCLEOTIDE SEQUENCE</scope>
    <source>
        <strain evidence="9">CGMCC 1.15763</strain>
    </source>
</reference>
<comment type="similarity">
    <text evidence="6">Belongs to the exbB/tolQ family.</text>
</comment>
<keyword evidence="6" id="KW-0813">Transport</keyword>
<comment type="caution">
    <text evidence="9">The sequence shown here is derived from an EMBL/GenBank/DDBJ whole genome shotgun (WGS) entry which is preliminary data.</text>
</comment>
<dbReference type="GO" id="GO:0005886">
    <property type="term" value="C:plasma membrane"/>
    <property type="evidence" value="ECO:0007669"/>
    <property type="project" value="UniProtKB-SubCell"/>
</dbReference>
<feature type="transmembrane region" description="Helical" evidence="7">
    <location>
        <begin position="44"/>
        <end position="61"/>
    </location>
</feature>
<gene>
    <name evidence="9" type="ORF">GCM10011416_13320</name>
</gene>
<keyword evidence="2" id="KW-1003">Cell membrane</keyword>
<name>A0A917MDI0_9FLAO</name>
<sequence>MFKFILWLSIHLKIKTMLTTITILNIKSVLFFGIGQRLEEGGSFFMYPILIFLLILIGLTIKGLLDKDEQQQNKTSKLLKSISLFALFWGFLGFMIGMIGAFDSIESFNGDIAPAVLAAGLKIGLLSPLFGIITFLVGRLGIIVLILKNK</sequence>
<dbReference type="EMBL" id="BMJW01000001">
    <property type="protein sequence ID" value="GGG96780.1"/>
    <property type="molecule type" value="Genomic_DNA"/>
</dbReference>